<feature type="compositionally biased region" description="Gly residues" evidence="1">
    <location>
        <begin position="316"/>
        <end position="355"/>
    </location>
</feature>
<evidence type="ECO:0000313" key="2">
    <source>
        <dbReference type="EMBL" id="KOG89130.1"/>
    </source>
</evidence>
<evidence type="ECO:0000256" key="1">
    <source>
        <dbReference type="SAM" id="MobiDB-lite"/>
    </source>
</evidence>
<reference evidence="2 3" key="1">
    <citation type="submission" date="2015-07" db="EMBL/GenBank/DDBJ databases">
        <authorList>
            <person name="Ju K.-S."/>
            <person name="Doroghazi J.R."/>
            <person name="Metcalf W.W."/>
        </authorList>
    </citation>
    <scope>NUCLEOTIDE SEQUENCE [LARGE SCALE GENOMIC DNA]</scope>
    <source>
        <strain evidence="2 3">NRRL B-3589</strain>
    </source>
</reference>
<evidence type="ECO:0000313" key="3">
    <source>
        <dbReference type="Proteomes" id="UP000037020"/>
    </source>
</evidence>
<feature type="region of interest" description="Disordered" evidence="1">
    <location>
        <begin position="30"/>
        <end position="69"/>
    </location>
</feature>
<organism evidence="2 3">
    <name type="scientific">Streptomyces varsoviensis</name>
    <dbReference type="NCBI Taxonomy" id="67373"/>
    <lineage>
        <taxon>Bacteria</taxon>
        <taxon>Bacillati</taxon>
        <taxon>Actinomycetota</taxon>
        <taxon>Actinomycetes</taxon>
        <taxon>Kitasatosporales</taxon>
        <taxon>Streptomycetaceae</taxon>
        <taxon>Streptomyces</taxon>
    </lineage>
</organism>
<comment type="caution">
    <text evidence="2">The sequence shown here is derived from an EMBL/GenBank/DDBJ whole genome shotgun (WGS) entry which is preliminary data.</text>
</comment>
<feature type="compositionally biased region" description="Low complexity" evidence="1">
    <location>
        <begin position="30"/>
        <end position="40"/>
    </location>
</feature>
<keyword evidence="3" id="KW-1185">Reference proteome</keyword>
<feature type="region of interest" description="Disordered" evidence="1">
    <location>
        <begin position="313"/>
        <end position="355"/>
    </location>
</feature>
<accession>A0ABR5J6U7</accession>
<proteinExistence type="predicted"/>
<sequence>MDAVLLLAFPDDLPKTPAELARAERSLLEAAPELASSAARPRLRPELGEVARPESTAAAASGGPPEEFTEHDAFFGVTRGHGGPDLFLRTLVLAEDDAWQDVRRHGTSLSDEERDRMLTADSLFLGGPAEAGTAPAGTDAMNQRACMGRWRTGHRLFFTLLQSIAVSIRCATSAAGTAQREHLARAGRLGRATAAAMRFAADFDPGLYARSVRPEMTPPQVRAGFSGAQTRDHDHLVRLLHTLPAHLDPATRRSTAYTDLLDALDQVYDAHVHVCSRFGGDTAPSLRMDVAEPGSTETGAQRAHHFAHLRTDPLRGGVGEAGQAGDVGGAGGAGNEGGAGDAGDGGGAGDAGDAE</sequence>
<feature type="compositionally biased region" description="Basic and acidic residues" evidence="1">
    <location>
        <begin position="43"/>
        <end position="52"/>
    </location>
</feature>
<gene>
    <name evidence="2" type="ORF">ADK38_15975</name>
</gene>
<dbReference type="EMBL" id="LGUT01001346">
    <property type="protein sequence ID" value="KOG89130.1"/>
    <property type="molecule type" value="Genomic_DNA"/>
</dbReference>
<name>A0ABR5J6U7_9ACTN</name>
<dbReference type="RefSeq" id="WP_030889518.1">
    <property type="nucleotide sequence ID" value="NZ_JBIRHZ010000017.1"/>
</dbReference>
<protein>
    <submittedName>
        <fullName evidence="2">Uncharacterized protein</fullName>
    </submittedName>
</protein>
<dbReference type="Proteomes" id="UP000037020">
    <property type="component" value="Unassembled WGS sequence"/>
</dbReference>